<evidence type="ECO:0000259" key="6">
    <source>
        <dbReference type="PROSITE" id="PS51935"/>
    </source>
</evidence>
<dbReference type="EMBL" id="SPQQ01000007">
    <property type="protein sequence ID" value="TGE36707.1"/>
    <property type="molecule type" value="Genomic_DNA"/>
</dbReference>
<proteinExistence type="inferred from homology"/>
<sequence length="217" mass="23319">MFFVIVFLFSLTTIAQASLGDGTLKIGSRGPDVVELQTKLNSVGFDVGTADGIFGNMTKQSVINFQRENSLVGDGIVGPLTVKTLNSTYIQKQSPKNVDSIIATAKQYLGVKYQWGGTTPQTGFDCSGYVSYVFSQNGISLPRVSRDQYTVGNQVAFADLQAGDLVFFSFAGNGIVSHVGIYLGEGQFINASSSKGVTVYEIGSYWKSVYVGARRVL</sequence>
<feature type="chain" id="PRO_5021376673" evidence="5">
    <location>
        <begin position="18"/>
        <end position="217"/>
    </location>
</feature>
<feature type="domain" description="NlpC/P60" evidence="6">
    <location>
        <begin position="95"/>
        <end position="217"/>
    </location>
</feature>
<dbReference type="GO" id="GO:0008234">
    <property type="term" value="F:cysteine-type peptidase activity"/>
    <property type="evidence" value="ECO:0007669"/>
    <property type="project" value="UniProtKB-KW"/>
</dbReference>
<dbReference type="InterPro" id="IPR036365">
    <property type="entry name" value="PGBD-like_sf"/>
</dbReference>
<keyword evidence="2" id="KW-0645">Protease</keyword>
<evidence type="ECO:0000313" key="8">
    <source>
        <dbReference type="Proteomes" id="UP000298460"/>
    </source>
</evidence>
<keyword evidence="5" id="KW-0732">Signal</keyword>
<dbReference type="PANTHER" id="PTHR47053">
    <property type="entry name" value="MUREIN DD-ENDOPEPTIDASE MEPH-RELATED"/>
    <property type="match status" value="1"/>
</dbReference>
<dbReference type="PANTHER" id="PTHR47053:SF1">
    <property type="entry name" value="MUREIN DD-ENDOPEPTIDASE MEPH-RELATED"/>
    <property type="match status" value="1"/>
</dbReference>
<dbReference type="AlphaFoldDB" id="A0A4Z0R3Z4"/>
<keyword evidence="8" id="KW-1185">Reference proteome</keyword>
<dbReference type="InterPro" id="IPR051202">
    <property type="entry name" value="Peptidase_C40"/>
</dbReference>
<evidence type="ECO:0000256" key="1">
    <source>
        <dbReference type="ARBA" id="ARBA00007074"/>
    </source>
</evidence>
<dbReference type="Gene3D" id="3.90.1720.10">
    <property type="entry name" value="endopeptidase domain like (from Nostoc punctiforme)"/>
    <property type="match status" value="1"/>
</dbReference>
<dbReference type="InterPro" id="IPR036366">
    <property type="entry name" value="PGBDSf"/>
</dbReference>
<keyword evidence="4" id="KW-0788">Thiol protease</keyword>
<dbReference type="OrthoDB" id="9808890at2"/>
<dbReference type="InterPro" id="IPR002477">
    <property type="entry name" value="Peptidoglycan-bd-like"/>
</dbReference>
<gene>
    <name evidence="7" type="ORF">E4K67_19325</name>
</gene>
<evidence type="ECO:0000313" key="7">
    <source>
        <dbReference type="EMBL" id="TGE36707.1"/>
    </source>
</evidence>
<dbReference type="GO" id="GO:0006508">
    <property type="term" value="P:proteolysis"/>
    <property type="evidence" value="ECO:0007669"/>
    <property type="project" value="UniProtKB-KW"/>
</dbReference>
<dbReference type="Gene3D" id="1.10.101.10">
    <property type="entry name" value="PGBD-like superfamily/PGBD"/>
    <property type="match status" value="1"/>
</dbReference>
<evidence type="ECO:0000256" key="5">
    <source>
        <dbReference type="SAM" id="SignalP"/>
    </source>
</evidence>
<dbReference type="SUPFAM" id="SSF47090">
    <property type="entry name" value="PGBD-like"/>
    <property type="match status" value="1"/>
</dbReference>
<reference evidence="7 8" key="1">
    <citation type="submission" date="2019-03" db="EMBL/GenBank/DDBJ databases">
        <title>Draft Genome Sequence of Desulfosporosinus fructosivorans Strain 63.6F, Isolated from Marine Sediment in the Baltic Sea.</title>
        <authorList>
            <person name="Hausmann B."/>
            <person name="Vandieken V."/>
            <person name="Pjevac P."/>
            <person name="Schreck K."/>
            <person name="Herbold C.W."/>
            <person name="Loy A."/>
        </authorList>
    </citation>
    <scope>NUCLEOTIDE SEQUENCE [LARGE SCALE GENOMIC DNA]</scope>
    <source>
        <strain evidence="7 8">63.6F</strain>
    </source>
</reference>
<keyword evidence="3 7" id="KW-0378">Hydrolase</keyword>
<organism evidence="7 8">
    <name type="scientific">Desulfosporosinus fructosivorans</name>
    <dbReference type="NCBI Taxonomy" id="2018669"/>
    <lineage>
        <taxon>Bacteria</taxon>
        <taxon>Bacillati</taxon>
        <taxon>Bacillota</taxon>
        <taxon>Clostridia</taxon>
        <taxon>Eubacteriales</taxon>
        <taxon>Desulfitobacteriaceae</taxon>
        <taxon>Desulfosporosinus</taxon>
    </lineage>
</organism>
<feature type="signal peptide" evidence="5">
    <location>
        <begin position="1"/>
        <end position="17"/>
    </location>
</feature>
<comment type="similarity">
    <text evidence="1">Belongs to the peptidase C40 family.</text>
</comment>
<dbReference type="PROSITE" id="PS51935">
    <property type="entry name" value="NLPC_P60"/>
    <property type="match status" value="1"/>
</dbReference>
<dbReference type="SUPFAM" id="SSF54001">
    <property type="entry name" value="Cysteine proteinases"/>
    <property type="match status" value="1"/>
</dbReference>
<accession>A0A4Z0R3Z4</accession>
<dbReference type="Pfam" id="PF00877">
    <property type="entry name" value="NLPC_P60"/>
    <property type="match status" value="1"/>
</dbReference>
<protein>
    <submittedName>
        <fullName evidence="7">Hydrolase</fullName>
    </submittedName>
</protein>
<evidence type="ECO:0000256" key="2">
    <source>
        <dbReference type="ARBA" id="ARBA00022670"/>
    </source>
</evidence>
<dbReference type="Pfam" id="PF01471">
    <property type="entry name" value="PG_binding_1"/>
    <property type="match status" value="1"/>
</dbReference>
<evidence type="ECO:0000256" key="4">
    <source>
        <dbReference type="ARBA" id="ARBA00022807"/>
    </source>
</evidence>
<dbReference type="InterPro" id="IPR038765">
    <property type="entry name" value="Papain-like_cys_pep_sf"/>
</dbReference>
<dbReference type="Proteomes" id="UP000298460">
    <property type="component" value="Unassembled WGS sequence"/>
</dbReference>
<evidence type="ECO:0000256" key="3">
    <source>
        <dbReference type="ARBA" id="ARBA00022801"/>
    </source>
</evidence>
<dbReference type="InterPro" id="IPR000064">
    <property type="entry name" value="NLP_P60_dom"/>
</dbReference>
<name>A0A4Z0R3Z4_9FIRM</name>
<comment type="caution">
    <text evidence="7">The sequence shown here is derived from an EMBL/GenBank/DDBJ whole genome shotgun (WGS) entry which is preliminary data.</text>
</comment>